<dbReference type="InParanoid" id="M4BA29"/>
<sequence length="187" mass="21406">MRDAIAHLQSIYQRHGRAFSDGPSELSDLSRRTGGRDPQRQSPVRREASSCRATADSRASEQGNSFAAPSRHGGSRYAPRESVDHRANSPMTVVGTGISTPNRLLELEAEAGRLERRLHDLRDRVKQARQERLYLEASVQRYCLHQSDDRSEFAFYQLENERARQVFRDEMADLRHQNDALESQIEK</sequence>
<evidence type="ECO:0000313" key="4">
    <source>
        <dbReference type="Proteomes" id="UP000011713"/>
    </source>
</evidence>
<proteinExistence type="predicted"/>
<feature type="compositionally biased region" description="Basic and acidic residues" evidence="2">
    <location>
        <begin position="28"/>
        <end position="49"/>
    </location>
</feature>
<dbReference type="EnsemblProtists" id="HpaT803139">
    <property type="protein sequence ID" value="HpaP803139"/>
    <property type="gene ID" value="HpaG803139"/>
</dbReference>
<keyword evidence="4" id="KW-1185">Reference proteome</keyword>
<feature type="region of interest" description="Disordered" evidence="2">
    <location>
        <begin position="16"/>
        <end position="83"/>
    </location>
</feature>
<name>M4BA29_HYAAE</name>
<reference evidence="3" key="2">
    <citation type="submission" date="2015-06" db="UniProtKB">
        <authorList>
            <consortium name="EnsemblProtists"/>
        </authorList>
    </citation>
    <scope>IDENTIFICATION</scope>
    <source>
        <strain evidence="3">Emoy2</strain>
    </source>
</reference>
<evidence type="ECO:0000256" key="1">
    <source>
        <dbReference type="SAM" id="Coils"/>
    </source>
</evidence>
<reference evidence="4" key="1">
    <citation type="journal article" date="2010" name="Science">
        <title>Signatures of adaptation to obligate biotrophy in the Hyaloperonospora arabidopsidis genome.</title>
        <authorList>
            <person name="Baxter L."/>
            <person name="Tripathy S."/>
            <person name="Ishaque N."/>
            <person name="Boot N."/>
            <person name="Cabral A."/>
            <person name="Kemen E."/>
            <person name="Thines M."/>
            <person name="Ah-Fong A."/>
            <person name="Anderson R."/>
            <person name="Badejoko W."/>
            <person name="Bittner-Eddy P."/>
            <person name="Boore J.L."/>
            <person name="Chibucos M.C."/>
            <person name="Coates M."/>
            <person name="Dehal P."/>
            <person name="Delehaunty K."/>
            <person name="Dong S."/>
            <person name="Downton P."/>
            <person name="Dumas B."/>
            <person name="Fabro G."/>
            <person name="Fronick C."/>
            <person name="Fuerstenberg S.I."/>
            <person name="Fulton L."/>
            <person name="Gaulin E."/>
            <person name="Govers F."/>
            <person name="Hughes L."/>
            <person name="Humphray S."/>
            <person name="Jiang R.H."/>
            <person name="Judelson H."/>
            <person name="Kamoun S."/>
            <person name="Kyung K."/>
            <person name="Meijer H."/>
            <person name="Minx P."/>
            <person name="Morris P."/>
            <person name="Nelson J."/>
            <person name="Phuntumart V."/>
            <person name="Qutob D."/>
            <person name="Rehmany A."/>
            <person name="Rougon-Cardoso A."/>
            <person name="Ryden P."/>
            <person name="Torto-Alalibo T."/>
            <person name="Studholme D."/>
            <person name="Wang Y."/>
            <person name="Win J."/>
            <person name="Wood J."/>
            <person name="Clifton S.W."/>
            <person name="Rogers J."/>
            <person name="Van den Ackerveken G."/>
            <person name="Jones J.D."/>
            <person name="McDowell J.M."/>
            <person name="Beynon J."/>
            <person name="Tyler B.M."/>
        </authorList>
    </citation>
    <scope>NUCLEOTIDE SEQUENCE [LARGE SCALE GENOMIC DNA]</scope>
    <source>
        <strain evidence="4">Emoy2</strain>
    </source>
</reference>
<dbReference type="EMBL" id="JH598048">
    <property type="status" value="NOT_ANNOTATED_CDS"/>
    <property type="molecule type" value="Genomic_DNA"/>
</dbReference>
<keyword evidence="1" id="KW-0175">Coiled coil</keyword>
<dbReference type="AlphaFoldDB" id="M4BA29"/>
<dbReference type="HOGENOM" id="CLU_096991_0_0_1"/>
<accession>M4BA29</accession>
<evidence type="ECO:0000256" key="2">
    <source>
        <dbReference type="SAM" id="MobiDB-lite"/>
    </source>
</evidence>
<dbReference type="Proteomes" id="UP000011713">
    <property type="component" value="Unassembled WGS sequence"/>
</dbReference>
<protein>
    <submittedName>
        <fullName evidence="3">Uncharacterized protein</fullName>
    </submittedName>
</protein>
<organism evidence="3 4">
    <name type="scientific">Hyaloperonospora arabidopsidis (strain Emoy2)</name>
    <name type="common">Downy mildew agent</name>
    <name type="synonym">Peronospora arabidopsidis</name>
    <dbReference type="NCBI Taxonomy" id="559515"/>
    <lineage>
        <taxon>Eukaryota</taxon>
        <taxon>Sar</taxon>
        <taxon>Stramenopiles</taxon>
        <taxon>Oomycota</taxon>
        <taxon>Peronosporomycetes</taxon>
        <taxon>Peronosporales</taxon>
        <taxon>Peronosporaceae</taxon>
        <taxon>Hyaloperonospora</taxon>
    </lineage>
</organism>
<evidence type="ECO:0000313" key="3">
    <source>
        <dbReference type="EnsemblProtists" id="HpaP803139"/>
    </source>
</evidence>
<feature type="coiled-coil region" evidence="1">
    <location>
        <begin position="104"/>
        <end position="138"/>
    </location>
</feature>
<dbReference type="VEuPathDB" id="FungiDB:HpaG803139"/>